<evidence type="ECO:0000313" key="3">
    <source>
        <dbReference type="Proteomes" id="UP000059188"/>
    </source>
</evidence>
<feature type="region of interest" description="Disordered" evidence="1">
    <location>
        <begin position="161"/>
        <end position="389"/>
    </location>
</feature>
<organism evidence="2 3">
    <name type="scientific">Thanatephorus cucumeris (strain AG1-IB / isolate 7/3/14)</name>
    <name type="common">Lettuce bottom rot fungus</name>
    <name type="synonym">Rhizoctonia solani</name>
    <dbReference type="NCBI Taxonomy" id="1108050"/>
    <lineage>
        <taxon>Eukaryota</taxon>
        <taxon>Fungi</taxon>
        <taxon>Dikarya</taxon>
        <taxon>Basidiomycota</taxon>
        <taxon>Agaricomycotina</taxon>
        <taxon>Agaricomycetes</taxon>
        <taxon>Cantharellales</taxon>
        <taxon>Ceratobasidiaceae</taxon>
        <taxon>Rhizoctonia</taxon>
        <taxon>Rhizoctonia solani AG-1</taxon>
    </lineage>
</organism>
<reference evidence="2 3" key="1">
    <citation type="submission" date="2014-11" db="EMBL/GenBank/DDBJ databases">
        <authorList>
            <person name="Wibberg Daniel"/>
        </authorList>
    </citation>
    <scope>NUCLEOTIDE SEQUENCE [LARGE SCALE GENOMIC DNA]</scope>
    <source>
        <strain evidence="2">Rhizoctonia solani AG1-IB 7/3/14</strain>
    </source>
</reference>
<evidence type="ECO:0000256" key="1">
    <source>
        <dbReference type="SAM" id="MobiDB-lite"/>
    </source>
</evidence>
<dbReference type="Proteomes" id="UP000059188">
    <property type="component" value="Unassembled WGS sequence"/>
</dbReference>
<feature type="compositionally biased region" description="Acidic residues" evidence="1">
    <location>
        <begin position="176"/>
        <end position="187"/>
    </location>
</feature>
<keyword evidence="3" id="KW-1185">Reference proteome</keyword>
<protein>
    <recommendedName>
        <fullName evidence="4">Myb-like domain-containing protein</fullName>
    </recommendedName>
</protein>
<evidence type="ECO:0000313" key="2">
    <source>
        <dbReference type="EMBL" id="CEL59954.1"/>
    </source>
</evidence>
<gene>
    <name evidence="2" type="ORF">RSOLAG1IB_12276</name>
</gene>
<dbReference type="AlphaFoldDB" id="A0A0B7FSU7"/>
<feature type="compositionally biased region" description="Acidic residues" evidence="1">
    <location>
        <begin position="197"/>
        <end position="209"/>
    </location>
</feature>
<name>A0A0B7FSU7_THACB</name>
<evidence type="ECO:0008006" key="4">
    <source>
        <dbReference type="Google" id="ProtNLM"/>
    </source>
</evidence>
<sequence>MPPKSTPSLRKGKERAAVSPSPAAAPETPSPKKRGGRGVGATRWSISELLSMLRTILAGTPQCSDDWVIIHDRHNKLNGKSRSVDTVKKHYNTLLKLPVPTGRKKMHPLHRLALAVDREVSKVIGVHMMNDVLALDPFGGLDQEFERAESEMEQYGFDFNLPPDFSKPLPDKDAVVDEDEGEDEDEPSTTTGAAAEVEAEVEGEVDEEVYQSLDVDNGSNEADPVPSIQSPAWNFDEITGPTPGSTPAPAVPEPSTLADPATPAESSPRAQASLLKLFGARQQASSSGTALKAGPVPFPLSKSAKARTAQGLNPSPSASVSPAKKRSEPSLAVEPGQLSGSGPASFPVTHKSNSVKRKTIDDEREVKEETVGKREVKASSKKPRTSVPKDVAKDDIIDISSDEGPSFLNKFTGKQLTNKVSSLAINDLSKQNQLLRTQLATANNMIQQQGLRIIKLESELQVQARVEAELARRAQQANFPAPPPMPLPMQPLPRLAEDILTDAHVPDALNHCD</sequence>
<dbReference type="EMBL" id="LN679501">
    <property type="protein sequence ID" value="CEL59954.1"/>
    <property type="molecule type" value="Genomic_DNA"/>
</dbReference>
<feature type="region of interest" description="Disordered" evidence="1">
    <location>
        <begin position="1"/>
        <end position="39"/>
    </location>
</feature>
<feature type="compositionally biased region" description="Basic and acidic residues" evidence="1">
    <location>
        <begin position="358"/>
        <end position="378"/>
    </location>
</feature>
<proteinExistence type="predicted"/>
<accession>A0A0B7FSU7</accession>
<feature type="compositionally biased region" description="Low complexity" evidence="1">
    <location>
        <begin position="17"/>
        <end position="27"/>
    </location>
</feature>